<dbReference type="InterPro" id="IPR027417">
    <property type="entry name" value="P-loop_NTPase"/>
</dbReference>
<dbReference type="EMBL" id="JAEHOH010000010">
    <property type="protein sequence ID" value="MBK0418982.1"/>
    <property type="molecule type" value="Genomic_DNA"/>
</dbReference>
<dbReference type="PANTHER" id="PTHR32114">
    <property type="entry name" value="ABC TRANSPORTER ABCH.3"/>
    <property type="match status" value="1"/>
</dbReference>
<dbReference type="AlphaFoldDB" id="A0A934UVI7"/>
<dbReference type="Proteomes" id="UP000608530">
    <property type="component" value="Unassembled WGS sequence"/>
</dbReference>
<dbReference type="SUPFAM" id="SSF52540">
    <property type="entry name" value="P-loop containing nucleoside triphosphate hydrolases"/>
    <property type="match status" value="1"/>
</dbReference>
<keyword evidence="8" id="KW-1185">Reference proteome</keyword>
<evidence type="ECO:0000313" key="7">
    <source>
        <dbReference type="EMBL" id="MBK0418982.1"/>
    </source>
</evidence>
<reference evidence="7" key="1">
    <citation type="submission" date="2020-12" db="EMBL/GenBank/DDBJ databases">
        <title>Leucobacter sp. CAS1, isolated from Chromium sludge.</title>
        <authorList>
            <person name="Xu Z."/>
        </authorList>
    </citation>
    <scope>NUCLEOTIDE SEQUENCE</scope>
    <source>
        <strain evidence="7">CSA1</strain>
    </source>
</reference>
<feature type="region of interest" description="Disordered" evidence="5">
    <location>
        <begin position="1025"/>
        <end position="1060"/>
    </location>
</feature>
<feature type="coiled-coil region" evidence="4">
    <location>
        <begin position="761"/>
        <end position="824"/>
    </location>
</feature>
<gene>
    <name evidence="7" type="ORF">JD276_08030</name>
</gene>
<evidence type="ECO:0000256" key="2">
    <source>
        <dbReference type="ARBA" id="ARBA00011322"/>
    </source>
</evidence>
<evidence type="ECO:0000256" key="5">
    <source>
        <dbReference type="SAM" id="MobiDB-lite"/>
    </source>
</evidence>
<evidence type="ECO:0000256" key="3">
    <source>
        <dbReference type="ARBA" id="ARBA00013368"/>
    </source>
</evidence>
<dbReference type="PANTHER" id="PTHR32114:SF2">
    <property type="entry name" value="ABC TRANSPORTER ABCH.3"/>
    <property type="match status" value="1"/>
</dbReference>
<evidence type="ECO:0000256" key="1">
    <source>
        <dbReference type="ARBA" id="ARBA00006930"/>
    </source>
</evidence>
<evidence type="ECO:0000313" key="8">
    <source>
        <dbReference type="Proteomes" id="UP000608530"/>
    </source>
</evidence>
<comment type="caution">
    <text evidence="7">The sequence shown here is derived from an EMBL/GenBank/DDBJ whole genome shotgun (WGS) entry which is preliminary data.</text>
</comment>
<keyword evidence="4" id="KW-0175">Coiled coil</keyword>
<organism evidence="7 8">
    <name type="scientific">Leucobacter chromiisoli</name>
    <dbReference type="NCBI Taxonomy" id="2796471"/>
    <lineage>
        <taxon>Bacteria</taxon>
        <taxon>Bacillati</taxon>
        <taxon>Actinomycetota</taxon>
        <taxon>Actinomycetes</taxon>
        <taxon>Micrococcales</taxon>
        <taxon>Microbacteriaceae</taxon>
        <taxon>Leucobacter</taxon>
    </lineage>
</organism>
<accession>A0A934UVI7</accession>
<dbReference type="GO" id="GO:0006302">
    <property type="term" value="P:double-strand break repair"/>
    <property type="evidence" value="ECO:0007669"/>
    <property type="project" value="InterPro"/>
</dbReference>
<evidence type="ECO:0000256" key="4">
    <source>
        <dbReference type="SAM" id="Coils"/>
    </source>
</evidence>
<feature type="compositionally biased region" description="Basic and acidic residues" evidence="5">
    <location>
        <begin position="1041"/>
        <end position="1060"/>
    </location>
</feature>
<feature type="domain" description="Rad50/SbcC-type AAA" evidence="6">
    <location>
        <begin position="6"/>
        <end position="203"/>
    </location>
</feature>
<dbReference type="Pfam" id="PF13558">
    <property type="entry name" value="SbcC_Walker_B"/>
    <property type="match status" value="1"/>
</dbReference>
<feature type="coiled-coil region" evidence="4">
    <location>
        <begin position="472"/>
        <end position="499"/>
    </location>
</feature>
<comment type="similarity">
    <text evidence="1">Belongs to the SMC family. SbcC subfamily.</text>
</comment>
<sequence>MRILTLDLEGFGPFRDRQVLRFDRAAAGGILLIAGRTGAGKSSLLDAVSFALYGAVPRYDGQPGRVRSDHSEPTRPTRVTLDFEMGGARYRVERRPEWQRPKQRGTGTTLQKQEARLWRWDEAASDWEGIASRPVDVAPELQEILGLSHAQFLQVVLLAQGGFQRFLHAQDQERQATLRTLFRTQRFAEVERLLAERRRELDETVGRAEARISGLLEQAEAAIAEAPDPASETAGSGQTADSIDARRGAVAAAVAALGSESDGLRRRAAETARAAGAADERARLSRTLAAAQRRLSEARERERSLAEGEAAVERDRAILAGADRAAPVELASTRLNRLSQQQEEIMHGLRAAREHLIEAAERAGESQRVAALVERPLAHGEYAERGQDAEIAVAAEGLEPAVLQPWRDEVAASLAALDEARDREADLASLEAEAERLRGLLSERREAGAALRNRAEVLPGLRDEARTSVERLARLAAPLDELRRTLERAERTAEAALRAGELTTALATARRLSSERAEDAADAAARVRDLLARRLEGMAGELAEGLRAGEPCPVCGAVEHPEPADRDDPVSSEQIERAERGAAVANTGLDDARASERQLETDLAEARAQAEGRAPVEAERALAEARSAVSAAAEAERELAERRRRLAELETELESTAERERGLSETVLAAEHELTIVERDRAAVAERLRAMRGAFETLAERRQAELLLRNALDETLRRGAELTAARAEYDTTWEECREATARAGFESFAAAIAASMPEEARSELRRRIEEHEAERQQIAGVLADPELQGLPADPVPLDRHEAELTAAQGAAREAERAAVTAEDRVRERRGQLERLDVAVAEAAAGMEALRRLRRLSDTVQGKEPNTRRMRLEAFVLAARLEAIVDAANRRLRTMVGGRYTLQHDDGLRSRGRQSGLGLRVLDEYTGRARSTDSLSGGETFLASLALALGLADVVTAESGGIALDTLFIDEGFGSLDPDALDQAMATLDTLREGGRTVALISHVTEMKERIPAQLEVIVDHRGISSLRGDGVQEPDEAQEPDDVREPGGLRETTVREWETR</sequence>
<feature type="coiled-coil region" evidence="4">
    <location>
        <begin position="274"/>
        <end position="308"/>
    </location>
</feature>
<dbReference type="GO" id="GO:0016887">
    <property type="term" value="F:ATP hydrolysis activity"/>
    <property type="evidence" value="ECO:0007669"/>
    <property type="project" value="InterPro"/>
</dbReference>
<dbReference type="Gene3D" id="3.40.50.300">
    <property type="entry name" value="P-loop containing nucleotide triphosphate hydrolases"/>
    <property type="match status" value="2"/>
</dbReference>
<feature type="coiled-coil region" evidence="4">
    <location>
        <begin position="198"/>
        <end position="225"/>
    </location>
</feature>
<dbReference type="InterPro" id="IPR038729">
    <property type="entry name" value="Rad50/SbcC_AAA"/>
</dbReference>
<comment type="subunit">
    <text evidence="2">Heterodimer of SbcC and SbcD.</text>
</comment>
<feature type="coiled-coil region" evidence="4">
    <location>
        <begin position="589"/>
        <end position="666"/>
    </location>
</feature>
<feature type="region of interest" description="Disordered" evidence="5">
    <location>
        <begin position="559"/>
        <end position="580"/>
    </location>
</feature>
<feature type="coiled-coil region" evidence="4">
    <location>
        <begin position="420"/>
        <end position="447"/>
    </location>
</feature>
<name>A0A934UVI7_9MICO</name>
<dbReference type="RefSeq" id="WP_200115128.1">
    <property type="nucleotide sequence ID" value="NZ_JAEHOH010000010.1"/>
</dbReference>
<evidence type="ECO:0000259" key="6">
    <source>
        <dbReference type="Pfam" id="PF13476"/>
    </source>
</evidence>
<protein>
    <recommendedName>
        <fullName evidence="3">Nuclease SbcCD subunit C</fullName>
    </recommendedName>
</protein>
<proteinExistence type="inferred from homology"/>
<dbReference type="Pfam" id="PF13476">
    <property type="entry name" value="AAA_23"/>
    <property type="match status" value="1"/>
</dbReference>